<evidence type="ECO:0000313" key="1">
    <source>
        <dbReference type="EMBL" id="POO52294.1"/>
    </source>
</evidence>
<dbReference type="AlphaFoldDB" id="A0AAE5RYX2"/>
<comment type="caution">
    <text evidence="1">The sequence shown here is derived from an EMBL/GenBank/DDBJ whole genome shotgun (WGS) entry which is preliminary data.</text>
</comment>
<evidence type="ECO:0000313" key="2">
    <source>
        <dbReference type="Proteomes" id="UP000237447"/>
    </source>
</evidence>
<proteinExistence type="predicted"/>
<protein>
    <submittedName>
        <fullName evidence="1">Uncharacterized protein</fullName>
    </submittedName>
</protein>
<organism evidence="1 2">
    <name type="scientific">Agrobacterium rosae</name>
    <dbReference type="NCBI Taxonomy" id="1972867"/>
    <lineage>
        <taxon>Bacteria</taxon>
        <taxon>Pseudomonadati</taxon>
        <taxon>Pseudomonadota</taxon>
        <taxon>Alphaproteobacteria</taxon>
        <taxon>Hyphomicrobiales</taxon>
        <taxon>Rhizobiaceae</taxon>
        <taxon>Rhizobium/Agrobacterium group</taxon>
        <taxon>Agrobacterium</taxon>
    </lineage>
</organism>
<name>A0AAE5RYX2_9HYPH</name>
<sequence>MAYRSDSDRFLNGLLFRQKESGGKKHVPTKATGASKSFTDITRCGNHAACKNQGHGLVRSQQAVL</sequence>
<gene>
    <name evidence="1" type="ORF">CPJ18_08225</name>
</gene>
<accession>A0AAE5RYX2</accession>
<dbReference type="EMBL" id="NXEJ01000004">
    <property type="protein sequence ID" value="POO52294.1"/>
    <property type="molecule type" value="Genomic_DNA"/>
</dbReference>
<reference evidence="1 2" key="1">
    <citation type="journal article" date="2018" name="Syst. Appl. Microbiol.">
        <title>Agrobacterium rosae sp. nov., isolated from galls on different agricultural crops.</title>
        <authorList>
            <person name="Kuzmanovic N."/>
            <person name="Pulawska J."/>
            <person name="Smalla K."/>
            <person name="Nesme X."/>
        </authorList>
    </citation>
    <scope>NUCLEOTIDE SEQUENCE [LARGE SCALE GENOMIC DNA]</scope>
    <source>
        <strain evidence="1 2">NCPPB 1650</strain>
    </source>
</reference>
<dbReference type="Proteomes" id="UP000237447">
    <property type="component" value="Unassembled WGS sequence"/>
</dbReference>